<evidence type="ECO:0000256" key="1">
    <source>
        <dbReference type="ARBA" id="ARBA00004367"/>
    </source>
</evidence>
<dbReference type="GO" id="GO:0005788">
    <property type="term" value="C:endoplasmic reticulum lumen"/>
    <property type="evidence" value="ECO:0007669"/>
    <property type="project" value="TreeGrafter"/>
</dbReference>
<dbReference type="PANTHER" id="PTHR15414">
    <property type="entry name" value="OS-9-RELATED"/>
    <property type="match status" value="1"/>
</dbReference>
<evidence type="ECO:0000256" key="4">
    <source>
        <dbReference type="ARBA" id="ARBA00022729"/>
    </source>
</evidence>
<dbReference type="InterPro" id="IPR044865">
    <property type="entry name" value="MRH_dom"/>
</dbReference>
<feature type="signal peptide" evidence="9">
    <location>
        <begin position="1"/>
        <end position="23"/>
    </location>
</feature>
<feature type="chain" id="PRO_5033986429" description="Protein OS-9 homolog" evidence="9">
    <location>
        <begin position="24"/>
        <end position="490"/>
    </location>
</feature>
<evidence type="ECO:0000313" key="12">
    <source>
        <dbReference type="Proteomes" id="UP000650582"/>
    </source>
</evidence>
<evidence type="ECO:0000256" key="6">
    <source>
        <dbReference type="ARBA" id="ARBA00022824"/>
    </source>
</evidence>
<dbReference type="SUPFAM" id="SSF50911">
    <property type="entry name" value="Mannose 6-phosphate receptor domain"/>
    <property type="match status" value="1"/>
</dbReference>
<feature type="compositionally biased region" description="Basic and acidic residues" evidence="8">
    <location>
        <begin position="462"/>
        <end position="490"/>
    </location>
</feature>
<feature type="domain" description="MRH" evidence="10">
    <location>
        <begin position="152"/>
        <end position="298"/>
    </location>
</feature>
<name>A0A8H7HEN0_9AGAM</name>
<keyword evidence="5" id="KW-0430">Lectin</keyword>
<evidence type="ECO:0000256" key="5">
    <source>
        <dbReference type="ARBA" id="ARBA00022734"/>
    </source>
</evidence>
<dbReference type="GO" id="GO:0030968">
    <property type="term" value="P:endoplasmic reticulum unfolded protein response"/>
    <property type="evidence" value="ECO:0007669"/>
    <property type="project" value="InterPro"/>
</dbReference>
<proteinExistence type="inferred from homology"/>
<dbReference type="GO" id="GO:0005789">
    <property type="term" value="C:endoplasmic reticulum membrane"/>
    <property type="evidence" value="ECO:0007669"/>
    <property type="project" value="UniProtKB-SubCell"/>
</dbReference>
<evidence type="ECO:0000313" key="11">
    <source>
        <dbReference type="EMBL" id="KAF8682442.1"/>
    </source>
</evidence>
<dbReference type="GO" id="GO:0030970">
    <property type="term" value="P:retrograde protein transport, ER to cytosol"/>
    <property type="evidence" value="ECO:0007669"/>
    <property type="project" value="TreeGrafter"/>
</dbReference>
<dbReference type="Proteomes" id="UP000650582">
    <property type="component" value="Unassembled WGS sequence"/>
</dbReference>
<dbReference type="InterPro" id="IPR009011">
    <property type="entry name" value="Man6P_isomerase_rcpt-bd_dom_sf"/>
</dbReference>
<dbReference type="PROSITE" id="PS51914">
    <property type="entry name" value="MRH"/>
    <property type="match status" value="1"/>
</dbReference>
<dbReference type="GO" id="GO:0030246">
    <property type="term" value="F:carbohydrate binding"/>
    <property type="evidence" value="ECO:0007669"/>
    <property type="project" value="UniProtKB-KW"/>
</dbReference>
<feature type="compositionally biased region" description="Pro residues" evidence="8">
    <location>
        <begin position="337"/>
        <end position="351"/>
    </location>
</feature>
<gene>
    <name evidence="11" type="ORF">RHS04_02805</name>
</gene>
<evidence type="ECO:0000256" key="3">
    <source>
        <dbReference type="ARBA" id="ARBA00018727"/>
    </source>
</evidence>
<evidence type="ECO:0000259" key="10">
    <source>
        <dbReference type="PROSITE" id="PS51914"/>
    </source>
</evidence>
<keyword evidence="7" id="KW-1015">Disulfide bond</keyword>
<dbReference type="Gene3D" id="2.70.130.10">
    <property type="entry name" value="Mannose-6-phosphate receptor binding domain"/>
    <property type="match status" value="1"/>
</dbReference>
<evidence type="ECO:0000256" key="2">
    <source>
        <dbReference type="ARBA" id="ARBA00009918"/>
    </source>
</evidence>
<comment type="caution">
    <text evidence="11">The sequence shown here is derived from an EMBL/GenBank/DDBJ whole genome shotgun (WGS) entry which is preliminary data.</text>
</comment>
<keyword evidence="6" id="KW-0256">Endoplasmic reticulum</keyword>
<dbReference type="AlphaFoldDB" id="A0A8H7HEN0"/>
<organism evidence="11 12">
    <name type="scientific">Rhizoctonia solani</name>
    <dbReference type="NCBI Taxonomy" id="456999"/>
    <lineage>
        <taxon>Eukaryota</taxon>
        <taxon>Fungi</taxon>
        <taxon>Dikarya</taxon>
        <taxon>Basidiomycota</taxon>
        <taxon>Agaricomycotina</taxon>
        <taxon>Agaricomycetes</taxon>
        <taxon>Cantharellales</taxon>
        <taxon>Ceratobasidiaceae</taxon>
        <taxon>Rhizoctonia</taxon>
    </lineage>
</organism>
<dbReference type="PANTHER" id="PTHR15414:SF0">
    <property type="entry name" value="ENDOPLASMIC RETICULUM LECTIN 1"/>
    <property type="match status" value="1"/>
</dbReference>
<accession>A0A8H7HEN0</accession>
<evidence type="ECO:0000256" key="7">
    <source>
        <dbReference type="ARBA" id="ARBA00023157"/>
    </source>
</evidence>
<feature type="compositionally biased region" description="Polar residues" evidence="8">
    <location>
        <begin position="72"/>
        <end position="95"/>
    </location>
</feature>
<reference evidence="11" key="1">
    <citation type="submission" date="2020-09" db="EMBL/GenBank/DDBJ databases">
        <title>Comparative genome analyses of four rice-infecting Rhizoctonia solani isolates reveal extensive enrichment of homogalacturonan modification genes.</title>
        <authorList>
            <person name="Lee D.-Y."/>
            <person name="Jeon J."/>
            <person name="Kim K.-T."/>
            <person name="Cheong K."/>
            <person name="Song H."/>
            <person name="Choi G."/>
            <person name="Ko J."/>
            <person name="Opiyo S.O."/>
            <person name="Zuo S."/>
            <person name="Madhav S."/>
            <person name="Lee Y.-H."/>
            <person name="Wang G.-L."/>
        </authorList>
    </citation>
    <scope>NUCLEOTIDE SEQUENCE</scope>
    <source>
        <strain evidence="11">AG1-IA YN-7</strain>
    </source>
</reference>
<evidence type="ECO:0000256" key="8">
    <source>
        <dbReference type="SAM" id="MobiDB-lite"/>
    </source>
</evidence>
<keyword evidence="4 9" id="KW-0732">Signal</keyword>
<evidence type="ECO:0000256" key="9">
    <source>
        <dbReference type="SAM" id="SignalP"/>
    </source>
</evidence>
<dbReference type="EMBL" id="JACYCC010000035">
    <property type="protein sequence ID" value="KAF8682442.1"/>
    <property type="molecule type" value="Genomic_DNA"/>
</dbReference>
<feature type="region of interest" description="Disordered" evidence="8">
    <location>
        <begin position="337"/>
        <end position="379"/>
    </location>
</feature>
<comment type="subcellular location">
    <subcellularLocation>
        <location evidence="1">Endoplasmic reticulum membrane</location>
        <topology evidence="1">Peripheral membrane protein</topology>
        <orientation evidence="1">Lumenal side</orientation>
    </subcellularLocation>
</comment>
<feature type="region of interest" description="Disordered" evidence="8">
    <location>
        <begin position="453"/>
        <end position="490"/>
    </location>
</feature>
<dbReference type="InterPro" id="IPR045149">
    <property type="entry name" value="OS-9-like"/>
</dbReference>
<sequence length="490" mass="54473">MTLSRPLVSLAVAWSFWIHQVQAYNSLPEDIYAYPKYTIGFLNGLPLPNVTAQQWLAYGLKGGEKEFLEQPWDQNSHGTSRPQITGGETINSDGPANSHPASHRLERMRLGPGKEYLCLIPPPDQGSPSFEDATPPPSHPSKMWSLLQPLTGKCLYFREMSHGHPHPIREHYFINFTFLFLSVRFVRYSPEGRIPQEDPEWEAYNLGVSPAAKLKGGSDVSRQAESAAANLELQRAADQRYLVQRWGDGTQCDKTGRKRQIEIQFHCSMSSVDQIMFVKEVSVCNYLIVIHTPRICSEPGFKSQRDSVKAAPIRCRQVVPESTVEFDRTLLESPVPRSVPPVLPILPPAPPIQKETQGNSGDKKAGPGGGKKSSTLGEDEKQAEFVKVALGALFNAHTQDRALAGKKVRVDVDGDVHELDFTEVGLDSVATGDVPDMNTLQERLAKALRAAGYDLQVDGWPEEPRKGGKGKSDKKSKEDHKREEVNHQEL</sequence>
<protein>
    <recommendedName>
        <fullName evidence="3">Protein OS-9 homolog</fullName>
    </recommendedName>
</protein>
<feature type="region of interest" description="Disordered" evidence="8">
    <location>
        <begin position="71"/>
        <end position="101"/>
    </location>
</feature>
<comment type="similarity">
    <text evidence="2">Belongs to the OS-9 family.</text>
</comment>